<proteinExistence type="predicted"/>
<evidence type="ECO:0000313" key="1">
    <source>
        <dbReference type="EMBL" id="BCJ65634.1"/>
    </source>
</evidence>
<protein>
    <submittedName>
        <fullName evidence="1">Uncharacterized protein</fullName>
    </submittedName>
</protein>
<dbReference type="Proteomes" id="UP000680866">
    <property type="component" value="Chromosome"/>
</dbReference>
<dbReference type="AlphaFoldDB" id="A0A810MYU0"/>
<name>A0A810MYU0_9ACTN</name>
<keyword evidence="2" id="KW-1185">Reference proteome</keyword>
<gene>
    <name evidence="1" type="ORF">Prubr_26550</name>
</gene>
<sequence>MPVLVVRVPVIEPKVGLAVAGDASATVAVRATMLAMPTERSSFLYTAILEGKEGPGTWSGSIA</sequence>
<dbReference type="KEGG" id="pry:Prubr_26550"/>
<accession>A0A810MYU0</accession>
<organism evidence="1 2">
    <name type="scientific">Polymorphospora rubra</name>
    <dbReference type="NCBI Taxonomy" id="338584"/>
    <lineage>
        <taxon>Bacteria</taxon>
        <taxon>Bacillati</taxon>
        <taxon>Actinomycetota</taxon>
        <taxon>Actinomycetes</taxon>
        <taxon>Micromonosporales</taxon>
        <taxon>Micromonosporaceae</taxon>
        <taxon>Polymorphospora</taxon>
    </lineage>
</organism>
<dbReference type="EMBL" id="AP023359">
    <property type="protein sequence ID" value="BCJ65634.1"/>
    <property type="molecule type" value="Genomic_DNA"/>
</dbReference>
<reference evidence="1" key="1">
    <citation type="submission" date="2020-08" db="EMBL/GenBank/DDBJ databases">
        <title>Whole genome shotgun sequence of Polymorphospora rubra NBRC 101157.</title>
        <authorList>
            <person name="Komaki H."/>
            <person name="Tamura T."/>
        </authorList>
    </citation>
    <scope>NUCLEOTIDE SEQUENCE</scope>
    <source>
        <strain evidence="1">NBRC 101157</strain>
    </source>
</reference>
<evidence type="ECO:0000313" key="2">
    <source>
        <dbReference type="Proteomes" id="UP000680866"/>
    </source>
</evidence>